<keyword evidence="1" id="KW-0547">Nucleotide-binding</keyword>
<protein>
    <recommendedName>
        <fullName evidence="5">Helicase ATP-binding domain-containing protein</fullName>
    </recommendedName>
</protein>
<dbReference type="PANTHER" id="PTHR11274">
    <property type="entry name" value="RAD25/XP-B DNA REPAIR HELICASE"/>
    <property type="match status" value="1"/>
</dbReference>
<dbReference type="InterPro" id="IPR050615">
    <property type="entry name" value="ATP-dep_DNA_Helicase"/>
</dbReference>
<keyword evidence="3" id="KW-0347">Helicase</keyword>
<evidence type="ECO:0000259" key="5">
    <source>
        <dbReference type="PROSITE" id="PS51192"/>
    </source>
</evidence>
<evidence type="ECO:0000313" key="6">
    <source>
        <dbReference type="EMBL" id="QHU21989.1"/>
    </source>
</evidence>
<evidence type="ECO:0000256" key="1">
    <source>
        <dbReference type="ARBA" id="ARBA00022741"/>
    </source>
</evidence>
<evidence type="ECO:0000256" key="2">
    <source>
        <dbReference type="ARBA" id="ARBA00022801"/>
    </source>
</evidence>
<sequence length="494" mass="56530">MPSKKKAIVHIQNEWPANSRVLSHKGYGVLKSALALNGQEEMVRKTLTVKPFSPPPYDKAISEFPIYYESKERLYCPRDWAIKTFGEPDKDIRTEGLSLREELKFAGQIRDEQLPIVNSFLGSDANGLICVPCGYGKTFMAIWIAAQLKKRFLVIVHKEFLLAQWQRELEKLLPGIRLGRVQGDKCQIGSEYDGAMVMIQTLCSREFPTETFKDFGFAIFDECHHLGAEHFSRSLIKIQCKHMLGLSATPDRADKLSNVFTWFLGPVVYQIKHREADETVRAITYRFEAAEPEYAKPPFNYRGEVIRPRLLNQIAEYKPRTQYLVDRIVPFIQDGRKVLILSDRREHLADFEKMIRAANCTDIGYYVGGMSQKDLDESDKRAVILGTFAMASEAMNIPALNTILLATPKTNIEQSVGRILREKREVRKFSPLILDVLDHQHYGCIGQYKHRSKYYKACGYKVFVLDFGKSEPEEEKEEAGPKEPVIAECAIMDD</sequence>
<dbReference type="PANTHER" id="PTHR11274:SF0">
    <property type="entry name" value="GENERAL TRANSCRIPTION AND DNA REPAIR FACTOR IIH HELICASE SUBUNIT XPB"/>
    <property type="match status" value="1"/>
</dbReference>
<dbReference type="GO" id="GO:0003677">
    <property type="term" value="F:DNA binding"/>
    <property type="evidence" value="ECO:0007669"/>
    <property type="project" value="InterPro"/>
</dbReference>
<evidence type="ECO:0000256" key="4">
    <source>
        <dbReference type="ARBA" id="ARBA00022840"/>
    </source>
</evidence>
<dbReference type="SUPFAM" id="SSF52540">
    <property type="entry name" value="P-loop containing nucleoside triphosphate hydrolases"/>
    <property type="match status" value="2"/>
</dbReference>
<reference evidence="6" key="1">
    <citation type="journal article" date="2020" name="Nature">
        <title>Giant virus diversity and host interactions through global metagenomics.</title>
        <authorList>
            <person name="Schulz F."/>
            <person name="Roux S."/>
            <person name="Paez-Espino D."/>
            <person name="Jungbluth S."/>
            <person name="Walsh D.A."/>
            <person name="Denef V.J."/>
            <person name="McMahon K.D."/>
            <person name="Konstantinidis K.T."/>
            <person name="Eloe-Fadrosh E.A."/>
            <person name="Kyrpides N.C."/>
            <person name="Woyke T."/>
        </authorList>
    </citation>
    <scope>NUCLEOTIDE SEQUENCE</scope>
    <source>
        <strain evidence="6">GVMAG-S-3300013286-35</strain>
    </source>
</reference>
<dbReference type="Gene3D" id="3.40.50.300">
    <property type="entry name" value="P-loop containing nucleotide triphosphate hydrolases"/>
    <property type="match status" value="2"/>
</dbReference>
<keyword evidence="2" id="KW-0378">Hydrolase</keyword>
<dbReference type="SMART" id="SM00487">
    <property type="entry name" value="DEXDc"/>
    <property type="match status" value="1"/>
</dbReference>
<dbReference type="GO" id="GO:0004386">
    <property type="term" value="F:helicase activity"/>
    <property type="evidence" value="ECO:0007669"/>
    <property type="project" value="UniProtKB-KW"/>
</dbReference>
<dbReference type="AlphaFoldDB" id="A0A6C0KWM0"/>
<dbReference type="EMBL" id="MN740994">
    <property type="protein sequence ID" value="QHU21989.1"/>
    <property type="molecule type" value="Genomic_DNA"/>
</dbReference>
<dbReference type="InterPro" id="IPR006935">
    <property type="entry name" value="Helicase/UvrB_N"/>
</dbReference>
<dbReference type="CDD" id="cd17926">
    <property type="entry name" value="DEXHc_RE"/>
    <property type="match status" value="1"/>
</dbReference>
<accession>A0A6C0KWM0</accession>
<dbReference type="GO" id="GO:0005524">
    <property type="term" value="F:ATP binding"/>
    <property type="evidence" value="ECO:0007669"/>
    <property type="project" value="UniProtKB-KW"/>
</dbReference>
<dbReference type="InterPro" id="IPR014001">
    <property type="entry name" value="Helicase_ATP-bd"/>
</dbReference>
<dbReference type="InterPro" id="IPR027417">
    <property type="entry name" value="P-loop_NTPase"/>
</dbReference>
<proteinExistence type="predicted"/>
<dbReference type="GO" id="GO:0016787">
    <property type="term" value="F:hydrolase activity"/>
    <property type="evidence" value="ECO:0007669"/>
    <property type="project" value="UniProtKB-KW"/>
</dbReference>
<dbReference type="Pfam" id="PF04851">
    <property type="entry name" value="ResIII"/>
    <property type="match status" value="1"/>
</dbReference>
<name>A0A6C0KWM0_9ZZZZ</name>
<organism evidence="6">
    <name type="scientific">viral metagenome</name>
    <dbReference type="NCBI Taxonomy" id="1070528"/>
    <lineage>
        <taxon>unclassified sequences</taxon>
        <taxon>metagenomes</taxon>
        <taxon>organismal metagenomes</taxon>
    </lineage>
</organism>
<keyword evidence="4" id="KW-0067">ATP-binding</keyword>
<evidence type="ECO:0000256" key="3">
    <source>
        <dbReference type="ARBA" id="ARBA00022806"/>
    </source>
</evidence>
<feature type="domain" description="Helicase ATP-binding" evidence="5">
    <location>
        <begin position="118"/>
        <end position="268"/>
    </location>
</feature>
<dbReference type="PROSITE" id="PS51192">
    <property type="entry name" value="HELICASE_ATP_BIND_1"/>
    <property type="match status" value="1"/>
</dbReference>